<comment type="caution">
    <text evidence="1">The sequence shown here is derived from an EMBL/GenBank/DDBJ whole genome shotgun (WGS) entry which is preliminary data.</text>
</comment>
<organism evidence="1 2">
    <name type="scientific">Intoshia linei</name>
    <dbReference type="NCBI Taxonomy" id="1819745"/>
    <lineage>
        <taxon>Eukaryota</taxon>
        <taxon>Metazoa</taxon>
        <taxon>Spiralia</taxon>
        <taxon>Lophotrochozoa</taxon>
        <taxon>Mesozoa</taxon>
        <taxon>Orthonectida</taxon>
        <taxon>Rhopaluridae</taxon>
        <taxon>Intoshia</taxon>
    </lineage>
</organism>
<name>A0A177B846_9BILA</name>
<evidence type="ECO:0000313" key="2">
    <source>
        <dbReference type="Proteomes" id="UP000078046"/>
    </source>
</evidence>
<gene>
    <name evidence="1" type="ORF">A3Q56_02509</name>
</gene>
<protein>
    <recommendedName>
        <fullName evidence="3">Protein kinase domain-containing protein</fullName>
    </recommendedName>
</protein>
<evidence type="ECO:0000313" key="1">
    <source>
        <dbReference type="EMBL" id="OAF69741.1"/>
    </source>
</evidence>
<dbReference type="SUPFAM" id="SSF56112">
    <property type="entry name" value="Protein kinase-like (PK-like)"/>
    <property type="match status" value="1"/>
</dbReference>
<dbReference type="InterPro" id="IPR011009">
    <property type="entry name" value="Kinase-like_dom_sf"/>
</dbReference>
<accession>A0A177B846</accession>
<keyword evidence="2" id="KW-1185">Reference proteome</keyword>
<dbReference type="Gene3D" id="3.30.200.20">
    <property type="entry name" value="Phosphorylase Kinase, domain 1"/>
    <property type="match status" value="1"/>
</dbReference>
<reference evidence="1 2" key="1">
    <citation type="submission" date="2016-04" db="EMBL/GenBank/DDBJ databases">
        <title>The genome of Intoshia linei affirms orthonectids as highly simplified spiralians.</title>
        <authorList>
            <person name="Mikhailov K.V."/>
            <person name="Slusarev G.S."/>
            <person name="Nikitin M.A."/>
            <person name="Logacheva M.D."/>
            <person name="Penin A."/>
            <person name="Aleoshin V."/>
            <person name="Panchin Y.V."/>
        </authorList>
    </citation>
    <scope>NUCLEOTIDE SEQUENCE [LARGE SCALE GENOMIC DNA]</scope>
    <source>
        <strain evidence="1">Intl2013</strain>
        <tissue evidence="1">Whole animal</tissue>
    </source>
</reference>
<evidence type="ECO:0008006" key="3">
    <source>
        <dbReference type="Google" id="ProtNLM"/>
    </source>
</evidence>
<dbReference type="Gene3D" id="1.10.510.10">
    <property type="entry name" value="Transferase(Phosphotransferase) domain 1"/>
    <property type="match status" value="1"/>
</dbReference>
<dbReference type="OrthoDB" id="192887at2759"/>
<dbReference type="Proteomes" id="UP000078046">
    <property type="component" value="Unassembled WGS sequence"/>
</dbReference>
<sequence>MATHSKISIDLLIKLLQFNPNKRISANEALNHPFVSRFRNSSDDKIIGRNVILPFNDNIQLSIDQYRQKLYEMIKLKKLQRRTKRTEQAILNSKSIYKKLISVGSNSYYKSNSLSSQKSCVNNMNDDCITSNGLKAIKSETFNDAQSVLHDSIRKKQKNSVEKPVEKIISPPKFYPRRNHLSPNITSLVNQKSKILRDTYNDKKKTSGRIISRWAFEPTCSWLPMINRNRNISNQSNHPTQNLKIDENCQYWQVKGQENTKSIRYSTYGKKQFDANNKDNLSRIGQRSILGGYSQLYSTLTASGLSAIQSRKI</sequence>
<proteinExistence type="predicted"/>
<dbReference type="EMBL" id="LWCA01000236">
    <property type="protein sequence ID" value="OAF69741.1"/>
    <property type="molecule type" value="Genomic_DNA"/>
</dbReference>
<dbReference type="AlphaFoldDB" id="A0A177B846"/>